<evidence type="ECO:0000259" key="10">
    <source>
        <dbReference type="Pfam" id="PF01490"/>
    </source>
</evidence>
<feature type="domain" description="Amino acid transporter transmembrane" evidence="10">
    <location>
        <begin position="63"/>
        <end position="417"/>
    </location>
</feature>
<feature type="transmembrane region" description="Helical" evidence="9">
    <location>
        <begin position="141"/>
        <end position="163"/>
    </location>
</feature>
<feature type="compositionally biased region" description="Basic residues" evidence="8">
    <location>
        <begin position="541"/>
        <end position="553"/>
    </location>
</feature>
<dbReference type="EMBL" id="JASFZW010000008">
    <property type="protein sequence ID" value="KAK2076782.1"/>
    <property type="molecule type" value="Genomic_DNA"/>
</dbReference>
<keyword evidence="6 9" id="KW-1133">Transmembrane helix</keyword>
<feature type="transmembrane region" description="Helical" evidence="9">
    <location>
        <begin position="332"/>
        <end position="350"/>
    </location>
</feature>
<dbReference type="PANTHER" id="PTHR22950:SF458">
    <property type="entry name" value="SODIUM-COUPLED NEUTRAL AMINO ACID TRANSPORTER 11-RELATED"/>
    <property type="match status" value="1"/>
</dbReference>
<feature type="transmembrane region" description="Helical" evidence="9">
    <location>
        <begin position="247"/>
        <end position="271"/>
    </location>
</feature>
<feature type="transmembrane region" description="Helical" evidence="9">
    <location>
        <begin position="206"/>
        <end position="227"/>
    </location>
</feature>
<dbReference type="PANTHER" id="PTHR22950">
    <property type="entry name" value="AMINO ACID TRANSPORTER"/>
    <property type="match status" value="1"/>
</dbReference>
<feature type="compositionally biased region" description="Low complexity" evidence="8">
    <location>
        <begin position="894"/>
        <end position="904"/>
    </location>
</feature>
<feature type="transmembrane region" description="Helical" evidence="9">
    <location>
        <begin position="592"/>
        <end position="612"/>
    </location>
</feature>
<feature type="compositionally biased region" description="Polar residues" evidence="8">
    <location>
        <begin position="458"/>
        <end position="472"/>
    </location>
</feature>
<dbReference type="Proteomes" id="UP001255856">
    <property type="component" value="Unassembled WGS sequence"/>
</dbReference>
<keyword evidence="7 9" id="KW-0472">Membrane</keyword>
<reference evidence="11" key="1">
    <citation type="submission" date="2021-01" db="EMBL/GenBank/DDBJ databases">
        <authorList>
            <person name="Eckstrom K.M.E."/>
        </authorList>
    </citation>
    <scope>NUCLEOTIDE SEQUENCE</scope>
    <source>
        <strain evidence="11">UVCC 0001</strain>
    </source>
</reference>
<feature type="transmembrane region" description="Helical" evidence="9">
    <location>
        <begin position="362"/>
        <end position="387"/>
    </location>
</feature>
<sequence>MRRRTSTTLSEQLGSGLFAAQQQDGGTPGRGARGEAGPWGHLLDDVGRARLSPDDKGSKGRGRATARQSVLTMVNAVLGAGVLGFPYVFKSCGLVLASLLVGGVVASSALSMRLLLLASRRAGVATYEGLAARGLGRAGRLCVDACVLALNLGSLVAYLSILADTAGTVAGTVVPPGAEPRREAILAALTLLIALPVTLSSRSAPLLAAVSQASVTFLLFFGAATALTALAPEAPVRDLLLWRPAGALLALPVVVYGFTAHQVLFSIYQALQSASVHSMTRVINHSMALSTGMYLTVGAAGYVAYGPGTAGDLLRNLGGSERAVARRAFERALRVGYGLSVLGTLPLVLLPLRACALRALRAVIAATLCLMLLDAGFLAGACVLAIAVPNVEFAFGLAGSTASLLLAYVLPGLIFLRCGGSGEAEERDDEGGFSTLAAEEGKDDDQLPRHWPGRAPSDSVQELINRSDSTTADDAARSPVHARPAATSSRRRLEFDLLAAAARQPEHAPEPALVSAHSGASASFSGRLPASPAHASVSGPGRRHTVGSPVRRSRGSRVQRAYVLFGSLGAPSAARASRRGAPILGPRGLERVALFLVVAGLIAVVLCTHALATAVAREARGHRAAQAAASGALARTEAAHASGLTLAAARLQASAGSVAELARGLRVVSAHLEQRGGAAGTREAGLARTALHGAVTRLDAGLDELQHVADGLGAAAAALRSNSSADGATIVRDALTRAGVLENGELDARQVLPWRRGPGSPPPLLPRSPPGAAQARPLLHVTAALSEADVVRHETAGALEDVEQSVRAALEAVLTARMTADGARARLARASRALAPRRAAEGLVATLGTLEPALAGARAAAAKLEGLASSRVAALGSLLRSLDTQRAGRGGEKSSNTSASTADSAPPPPRGRARAAWTWPRPSSRRSAPPTSAKTKAAESIQDSQREDAQRALEIAKVITKVSKESQQVLQHAEEHHANQTQAET</sequence>
<evidence type="ECO:0000256" key="7">
    <source>
        <dbReference type="ARBA" id="ARBA00023136"/>
    </source>
</evidence>
<keyword evidence="4 9" id="KW-0812">Transmembrane</keyword>
<comment type="similarity">
    <text evidence="2">Belongs to the amino acid/polyamine transporter 2 family.</text>
</comment>
<feature type="compositionally biased region" description="Pro residues" evidence="8">
    <location>
        <begin position="759"/>
        <end position="769"/>
    </location>
</feature>
<keyword evidence="3" id="KW-0813">Transport</keyword>
<feature type="transmembrane region" description="Helical" evidence="9">
    <location>
        <begin position="183"/>
        <end position="199"/>
    </location>
</feature>
<keyword evidence="5" id="KW-0029">Amino-acid transport</keyword>
<keyword evidence="12" id="KW-1185">Reference proteome</keyword>
<dbReference type="AlphaFoldDB" id="A0AAD9IIJ1"/>
<feature type="region of interest" description="Disordered" evidence="8">
    <location>
        <begin position="753"/>
        <end position="773"/>
    </location>
</feature>
<protein>
    <recommendedName>
        <fullName evidence="10">Amino acid transporter transmembrane domain-containing protein</fullName>
    </recommendedName>
</protein>
<evidence type="ECO:0000256" key="2">
    <source>
        <dbReference type="ARBA" id="ARBA00008066"/>
    </source>
</evidence>
<evidence type="ECO:0000256" key="4">
    <source>
        <dbReference type="ARBA" id="ARBA00022692"/>
    </source>
</evidence>
<feature type="transmembrane region" description="Helical" evidence="9">
    <location>
        <begin position="95"/>
        <end position="116"/>
    </location>
</feature>
<dbReference type="GO" id="GO:0015179">
    <property type="term" value="F:L-amino acid transmembrane transporter activity"/>
    <property type="evidence" value="ECO:0007669"/>
    <property type="project" value="TreeGrafter"/>
</dbReference>
<evidence type="ECO:0000313" key="11">
    <source>
        <dbReference type="EMBL" id="KAK2076782.1"/>
    </source>
</evidence>
<feature type="region of interest" description="Disordered" evidence="8">
    <location>
        <begin position="523"/>
        <end position="553"/>
    </location>
</feature>
<evidence type="ECO:0000313" key="12">
    <source>
        <dbReference type="Proteomes" id="UP001255856"/>
    </source>
</evidence>
<feature type="compositionally biased region" description="Low complexity" evidence="8">
    <location>
        <begin position="914"/>
        <end position="933"/>
    </location>
</feature>
<evidence type="ECO:0000256" key="9">
    <source>
        <dbReference type="SAM" id="Phobius"/>
    </source>
</evidence>
<feature type="transmembrane region" description="Helical" evidence="9">
    <location>
        <begin position="69"/>
        <end position="89"/>
    </location>
</feature>
<evidence type="ECO:0000256" key="8">
    <source>
        <dbReference type="SAM" id="MobiDB-lite"/>
    </source>
</evidence>
<evidence type="ECO:0000256" key="5">
    <source>
        <dbReference type="ARBA" id="ARBA00022970"/>
    </source>
</evidence>
<feature type="region of interest" description="Disordered" evidence="8">
    <location>
        <begin position="440"/>
        <end position="488"/>
    </location>
</feature>
<name>A0AAD9IIJ1_PROWI</name>
<organism evidence="11 12">
    <name type="scientific">Prototheca wickerhamii</name>
    <dbReference type="NCBI Taxonomy" id="3111"/>
    <lineage>
        <taxon>Eukaryota</taxon>
        <taxon>Viridiplantae</taxon>
        <taxon>Chlorophyta</taxon>
        <taxon>core chlorophytes</taxon>
        <taxon>Trebouxiophyceae</taxon>
        <taxon>Chlorellales</taxon>
        <taxon>Chlorellaceae</taxon>
        <taxon>Prototheca</taxon>
    </lineage>
</organism>
<dbReference type="Pfam" id="PF01490">
    <property type="entry name" value="Aa_trans"/>
    <property type="match status" value="1"/>
</dbReference>
<feature type="transmembrane region" description="Helical" evidence="9">
    <location>
        <begin position="393"/>
        <end position="416"/>
    </location>
</feature>
<dbReference type="GO" id="GO:0016020">
    <property type="term" value="C:membrane"/>
    <property type="evidence" value="ECO:0007669"/>
    <property type="project" value="UniProtKB-SubCell"/>
</dbReference>
<comment type="caution">
    <text evidence="11">The sequence shown here is derived from an EMBL/GenBank/DDBJ whole genome shotgun (WGS) entry which is preliminary data.</text>
</comment>
<feature type="region of interest" description="Disordered" evidence="8">
    <location>
        <begin position="884"/>
        <end position="949"/>
    </location>
</feature>
<feature type="region of interest" description="Disordered" evidence="8">
    <location>
        <begin position="965"/>
        <end position="985"/>
    </location>
</feature>
<accession>A0AAD9IIJ1</accession>
<evidence type="ECO:0000256" key="6">
    <source>
        <dbReference type="ARBA" id="ARBA00022989"/>
    </source>
</evidence>
<evidence type="ECO:0000256" key="3">
    <source>
        <dbReference type="ARBA" id="ARBA00022448"/>
    </source>
</evidence>
<proteinExistence type="inferred from homology"/>
<evidence type="ECO:0000256" key="1">
    <source>
        <dbReference type="ARBA" id="ARBA00004141"/>
    </source>
</evidence>
<dbReference type="InterPro" id="IPR013057">
    <property type="entry name" value="AA_transpt_TM"/>
</dbReference>
<feature type="transmembrane region" description="Helical" evidence="9">
    <location>
        <begin position="283"/>
        <end position="305"/>
    </location>
</feature>
<comment type="subcellular location">
    <subcellularLocation>
        <location evidence="1">Membrane</location>
        <topology evidence="1">Multi-pass membrane protein</topology>
    </subcellularLocation>
</comment>
<gene>
    <name evidence="11" type="ORF">QBZ16_005008</name>
</gene>